<comment type="caution">
    <text evidence="3">The sequence shown here is derived from an EMBL/GenBank/DDBJ whole genome shotgun (WGS) entry which is preliminary data.</text>
</comment>
<accession>A0AAW2LGV1</accession>
<protein>
    <recommendedName>
        <fullName evidence="2">DUF4283 domain-containing protein</fullName>
    </recommendedName>
</protein>
<evidence type="ECO:0000259" key="2">
    <source>
        <dbReference type="Pfam" id="PF14111"/>
    </source>
</evidence>
<evidence type="ECO:0000256" key="1">
    <source>
        <dbReference type="SAM" id="MobiDB-lite"/>
    </source>
</evidence>
<feature type="domain" description="DUF4283" evidence="2">
    <location>
        <begin position="127"/>
        <end position="205"/>
    </location>
</feature>
<dbReference type="InterPro" id="IPR040256">
    <property type="entry name" value="At4g02000-like"/>
</dbReference>
<reference evidence="3" key="1">
    <citation type="submission" date="2020-06" db="EMBL/GenBank/DDBJ databases">
        <authorList>
            <person name="Li T."/>
            <person name="Hu X."/>
            <person name="Zhang T."/>
            <person name="Song X."/>
            <person name="Zhang H."/>
            <person name="Dai N."/>
            <person name="Sheng W."/>
            <person name="Hou X."/>
            <person name="Wei L."/>
        </authorList>
    </citation>
    <scope>NUCLEOTIDE SEQUENCE</scope>
    <source>
        <strain evidence="3">KEN8</strain>
        <tissue evidence="3">Leaf</tissue>
    </source>
</reference>
<gene>
    <name evidence="3" type="ORF">Scaly_2861100</name>
</gene>
<evidence type="ECO:0000313" key="3">
    <source>
        <dbReference type="EMBL" id="KAL0318168.1"/>
    </source>
</evidence>
<reference evidence="3" key="2">
    <citation type="journal article" date="2024" name="Plant">
        <title>Genomic evolution and insights into agronomic trait innovations of Sesamum species.</title>
        <authorList>
            <person name="Miao H."/>
            <person name="Wang L."/>
            <person name="Qu L."/>
            <person name="Liu H."/>
            <person name="Sun Y."/>
            <person name="Le M."/>
            <person name="Wang Q."/>
            <person name="Wei S."/>
            <person name="Zheng Y."/>
            <person name="Lin W."/>
            <person name="Duan Y."/>
            <person name="Cao H."/>
            <person name="Xiong S."/>
            <person name="Wang X."/>
            <person name="Wei L."/>
            <person name="Li C."/>
            <person name="Ma Q."/>
            <person name="Ju M."/>
            <person name="Zhao R."/>
            <person name="Li G."/>
            <person name="Mu C."/>
            <person name="Tian Q."/>
            <person name="Mei H."/>
            <person name="Zhang T."/>
            <person name="Gao T."/>
            <person name="Zhang H."/>
        </authorList>
    </citation>
    <scope>NUCLEOTIDE SEQUENCE</scope>
    <source>
        <strain evidence="3">KEN8</strain>
    </source>
</reference>
<feature type="region of interest" description="Disordered" evidence="1">
    <location>
        <begin position="1"/>
        <end position="34"/>
    </location>
</feature>
<dbReference type="InterPro" id="IPR025558">
    <property type="entry name" value="DUF4283"/>
</dbReference>
<dbReference type="AlphaFoldDB" id="A0AAW2LGV1"/>
<feature type="compositionally biased region" description="Polar residues" evidence="1">
    <location>
        <begin position="1"/>
        <end position="17"/>
    </location>
</feature>
<dbReference type="EMBL" id="JACGWM010000039">
    <property type="protein sequence ID" value="KAL0318168.1"/>
    <property type="molecule type" value="Genomic_DNA"/>
</dbReference>
<name>A0AAW2LGV1_9LAMI</name>
<proteinExistence type="predicted"/>
<organism evidence="3">
    <name type="scientific">Sesamum calycinum</name>
    <dbReference type="NCBI Taxonomy" id="2727403"/>
    <lineage>
        <taxon>Eukaryota</taxon>
        <taxon>Viridiplantae</taxon>
        <taxon>Streptophyta</taxon>
        <taxon>Embryophyta</taxon>
        <taxon>Tracheophyta</taxon>
        <taxon>Spermatophyta</taxon>
        <taxon>Magnoliopsida</taxon>
        <taxon>eudicotyledons</taxon>
        <taxon>Gunneridae</taxon>
        <taxon>Pentapetalae</taxon>
        <taxon>asterids</taxon>
        <taxon>lamiids</taxon>
        <taxon>Lamiales</taxon>
        <taxon>Pedaliaceae</taxon>
        <taxon>Sesamum</taxon>
    </lineage>
</organism>
<dbReference type="PANTHER" id="PTHR31286">
    <property type="entry name" value="GLYCINE-RICH CELL WALL STRUCTURAL PROTEIN 1.8-LIKE"/>
    <property type="match status" value="1"/>
</dbReference>
<dbReference type="PANTHER" id="PTHR31286:SF179">
    <property type="entry name" value="RNASE H TYPE-1 DOMAIN-CONTAINING PROTEIN"/>
    <property type="match status" value="1"/>
</dbReference>
<sequence>MASSAQTRPGHTVNPTELTHRVKQPIHPSHSPLNSKYYSDSEFPPFTSQKPASNLIISLSHDQKSFAEILKTHSDNPNSKSQNTDSCKFFLAESKSVPVGTQVNIDGRPTLIFSDTETLSFAAGYRFALIGKFSHGTPQFRNLHRLIAGLGIIGGFIVSMINSRHALISLSNETDFSRLWLRRIWFIEGYPMRVFKWTPTFTPAQESSIVPVWVCLPELPAHLFHKDALFAVANMIGTPLQIDDSTLNQSKLSKARIGIEIDLTKPLVEEFDLQINGIIITQIVEYEQVPKYCSLCKHVGHQESECYSKGNAPNPPPHRRMEGKNEAIKENAHKRQQKMKGKAVVQHARKVLDKFPERNEPSVLMEKGESSSVLEPCQLAVDASSDECEIYWNKYEDNATIHVDEDCRKNYIHEGNVNDNDVAIAEDEITHAKNDVSIAENENASGDVVCHAEFEVVIARVASGKGEENGMHVADVDNRVGDDAGNARNCVENAQVNEETEIVEKDVSNDERSEGLREWRFVVFLGRKSVGFLLQNGLLKLLYWAAEIGIGLHGLDWCCYFWTVLAGAMGWCNGLDLGLLQWTAAGLGCDAWASPVGPTQAQLLDQSAAPAGLYMG</sequence>
<dbReference type="Pfam" id="PF14111">
    <property type="entry name" value="DUF4283"/>
    <property type="match status" value="1"/>
</dbReference>